<dbReference type="Gene3D" id="3.40.50.1000">
    <property type="entry name" value="HAD superfamily/HAD-like"/>
    <property type="match status" value="1"/>
</dbReference>
<dbReference type="CDD" id="cd07521">
    <property type="entry name" value="HAD_FCP1-like"/>
    <property type="match status" value="1"/>
</dbReference>
<reference evidence="2" key="1">
    <citation type="submission" date="2021-05" db="EMBL/GenBank/DDBJ databases">
        <title>A free-living protist that lacks canonical eukaryotic 1 DNA replication and segregation systems.</title>
        <authorList>
            <person name="Salas-Leiva D.E."/>
            <person name="Tromer E.C."/>
            <person name="Curtis B.A."/>
            <person name="Jerlstrom-Hultqvist J."/>
            <person name="Kolisko M."/>
            <person name="Yi Z."/>
            <person name="Salas-Leiva J.S."/>
            <person name="Gallot-Lavallee L."/>
            <person name="Kops G.J.P.L."/>
            <person name="Archibald J.M."/>
            <person name="Simpson A.G.B."/>
            <person name="Roger A.J."/>
        </authorList>
    </citation>
    <scope>NUCLEOTIDE SEQUENCE</scope>
    <source>
        <strain evidence="2">BICM</strain>
    </source>
</reference>
<dbReference type="AlphaFoldDB" id="A0A8J6APU5"/>
<dbReference type="InterPro" id="IPR023214">
    <property type="entry name" value="HAD_sf"/>
</dbReference>
<protein>
    <submittedName>
        <fullName evidence="2">NLI interacting factor-like phosphatase</fullName>
    </submittedName>
</protein>
<name>A0A8J6APU5_9EUKA</name>
<dbReference type="GO" id="GO:0016791">
    <property type="term" value="F:phosphatase activity"/>
    <property type="evidence" value="ECO:0007669"/>
    <property type="project" value="InterPro"/>
</dbReference>
<dbReference type="InterPro" id="IPR036412">
    <property type="entry name" value="HAD-like_sf"/>
</dbReference>
<dbReference type="InterPro" id="IPR050365">
    <property type="entry name" value="TIM50"/>
</dbReference>
<sequence>MTMASSLDDARSLVTQVELPKAISSTHPRPRSLEVRSANYTVVESTTEAKTASILRKLFKLFSVGLKVCFQTSAPMLEHDSGAVLLGPRQPHSHKKCLVLDLDETLVHSTLKPMDCPDFIVPVSVAGELHHFYVKKRPGVDAFLEYAGNHFEVVVFTASMPSYASPVIDMLDLTQTVSARLYRDSCRIVDGDYVKDLDVLGRPLNETLIVDNSPLSYKTHTANAIGIETWIQREDDAELKRVQTLLELLRDQHDVRPILLELRAHELGADPDFLGK</sequence>
<dbReference type="Pfam" id="PF03031">
    <property type="entry name" value="NIF"/>
    <property type="match status" value="1"/>
</dbReference>
<proteinExistence type="predicted"/>
<dbReference type="SUPFAM" id="SSF56784">
    <property type="entry name" value="HAD-like"/>
    <property type="match status" value="1"/>
</dbReference>
<accession>A0A8J6APU5</accession>
<dbReference type="NCBIfam" id="TIGR02251">
    <property type="entry name" value="HIF-SF_euk"/>
    <property type="match status" value="1"/>
</dbReference>
<dbReference type="InterPro" id="IPR011948">
    <property type="entry name" value="Dullard_phosphatase"/>
</dbReference>
<dbReference type="OrthoDB" id="277011at2759"/>
<dbReference type="PROSITE" id="PS50969">
    <property type="entry name" value="FCP1"/>
    <property type="match status" value="1"/>
</dbReference>
<organism evidence="2 3">
    <name type="scientific">Carpediemonas membranifera</name>
    <dbReference type="NCBI Taxonomy" id="201153"/>
    <lineage>
        <taxon>Eukaryota</taxon>
        <taxon>Metamonada</taxon>
        <taxon>Carpediemonas-like organisms</taxon>
        <taxon>Carpediemonas</taxon>
    </lineage>
</organism>
<dbReference type="SMART" id="SM00577">
    <property type="entry name" value="CPDc"/>
    <property type="match status" value="1"/>
</dbReference>
<dbReference type="EMBL" id="JAHDYR010000064">
    <property type="protein sequence ID" value="KAG9390496.1"/>
    <property type="molecule type" value="Genomic_DNA"/>
</dbReference>
<evidence type="ECO:0000313" key="3">
    <source>
        <dbReference type="Proteomes" id="UP000717585"/>
    </source>
</evidence>
<evidence type="ECO:0000259" key="1">
    <source>
        <dbReference type="PROSITE" id="PS50969"/>
    </source>
</evidence>
<dbReference type="PANTHER" id="PTHR12210">
    <property type="entry name" value="DULLARD PROTEIN PHOSPHATASE"/>
    <property type="match status" value="1"/>
</dbReference>
<dbReference type="Proteomes" id="UP000717585">
    <property type="component" value="Unassembled WGS sequence"/>
</dbReference>
<dbReference type="FunFam" id="3.40.50.1000:FF:000093">
    <property type="entry name" value="NLI interacting factor-like phosphatase family protein"/>
    <property type="match status" value="1"/>
</dbReference>
<evidence type="ECO:0000313" key="2">
    <source>
        <dbReference type="EMBL" id="KAG9390496.1"/>
    </source>
</evidence>
<feature type="domain" description="FCP1 homology" evidence="1">
    <location>
        <begin position="91"/>
        <end position="249"/>
    </location>
</feature>
<gene>
    <name evidence="2" type="ORF">J8273_7847</name>
</gene>
<keyword evidence="3" id="KW-1185">Reference proteome</keyword>
<dbReference type="InterPro" id="IPR004274">
    <property type="entry name" value="FCP1_dom"/>
</dbReference>
<comment type="caution">
    <text evidence="2">The sequence shown here is derived from an EMBL/GenBank/DDBJ whole genome shotgun (WGS) entry which is preliminary data.</text>
</comment>